<keyword evidence="1" id="KW-0175">Coiled coil</keyword>
<dbReference type="Proteomes" id="UP000095662">
    <property type="component" value="Unassembled WGS sequence"/>
</dbReference>
<sequence>MTKQLTLYQQAQAVHQDLMIQEQVVAQSLTQIAIDLKEIRDRRLYAELGYSDFAEYCENATKTGKRQAYNLISLVEQYKIDDLSRLAYLGSTKLIALKSLGKEEREELIESGKAEELSVRELKEKIKELTDKNEQLRFEFTSVTDSDKDKDSRINSLQARLDNTGNAMRRTAEENEKLKLQIAELEKRPVEVAVAEPSVEDIAKIRAEAEAAARAEYDKKLADEKKKVQSIAHEEASGNGKEIFKIHLKNIQREFNEALELVSNASENERSSYIKAFRAALNACGDLIAKL</sequence>
<reference evidence="2 3" key="1">
    <citation type="submission" date="2015-09" db="EMBL/GenBank/DDBJ databases">
        <authorList>
            <consortium name="Pathogen Informatics"/>
        </authorList>
    </citation>
    <scope>NUCLEOTIDE SEQUENCE [LARGE SCALE GENOMIC DNA]</scope>
    <source>
        <strain evidence="2 3">2789STDY5834928</strain>
    </source>
</reference>
<proteinExistence type="predicted"/>
<evidence type="ECO:0000313" key="2">
    <source>
        <dbReference type="EMBL" id="CUQ89634.1"/>
    </source>
</evidence>
<dbReference type="OrthoDB" id="1863327at2"/>
<accession>A0A174ZR16</accession>
<gene>
    <name evidence="2" type="ORF">ERS852540_01967</name>
</gene>
<evidence type="ECO:0000256" key="1">
    <source>
        <dbReference type="SAM" id="Coils"/>
    </source>
</evidence>
<organism evidence="2 3">
    <name type="scientific">[Eubacterium] siraeum</name>
    <dbReference type="NCBI Taxonomy" id="39492"/>
    <lineage>
        <taxon>Bacteria</taxon>
        <taxon>Bacillati</taxon>
        <taxon>Bacillota</taxon>
        <taxon>Clostridia</taxon>
        <taxon>Eubacteriales</taxon>
        <taxon>Oscillospiraceae</taxon>
        <taxon>Oscillospiraceae incertae sedis</taxon>
    </lineage>
</organism>
<evidence type="ECO:0008006" key="4">
    <source>
        <dbReference type="Google" id="ProtNLM"/>
    </source>
</evidence>
<feature type="coiled-coil region" evidence="1">
    <location>
        <begin position="112"/>
        <end position="188"/>
    </location>
</feature>
<name>A0A174ZR16_9FIRM</name>
<dbReference type="STRING" id="39492.ERS852540_01967"/>
<dbReference type="AlphaFoldDB" id="A0A174ZR16"/>
<protein>
    <recommendedName>
        <fullName evidence="4">DUF3102 domain-containing protein</fullName>
    </recommendedName>
</protein>
<dbReference type="EMBL" id="CZBY01000017">
    <property type="protein sequence ID" value="CUQ89634.1"/>
    <property type="molecule type" value="Genomic_DNA"/>
</dbReference>
<evidence type="ECO:0000313" key="3">
    <source>
        <dbReference type="Proteomes" id="UP000095662"/>
    </source>
</evidence>